<proteinExistence type="predicted"/>
<evidence type="ECO:0000313" key="2">
    <source>
        <dbReference type="EMBL" id="MEQ2245306.1"/>
    </source>
</evidence>
<accession>A0ABV0UKL5</accession>
<name>A0ABV0UKL5_9TELE</name>
<feature type="compositionally biased region" description="Low complexity" evidence="1">
    <location>
        <begin position="79"/>
        <end position="100"/>
    </location>
</feature>
<evidence type="ECO:0000313" key="3">
    <source>
        <dbReference type="Proteomes" id="UP001482620"/>
    </source>
</evidence>
<reference evidence="2 3" key="1">
    <citation type="submission" date="2021-06" db="EMBL/GenBank/DDBJ databases">
        <authorList>
            <person name="Palmer J.M."/>
        </authorList>
    </citation>
    <scope>NUCLEOTIDE SEQUENCE [LARGE SCALE GENOMIC DNA]</scope>
    <source>
        <strain evidence="3">if_2019</strain>
        <tissue evidence="2">Muscle</tissue>
    </source>
</reference>
<feature type="region of interest" description="Disordered" evidence="1">
    <location>
        <begin position="72"/>
        <end position="116"/>
    </location>
</feature>
<dbReference type="EMBL" id="JAHRIQ010072805">
    <property type="protein sequence ID" value="MEQ2245306.1"/>
    <property type="molecule type" value="Genomic_DNA"/>
</dbReference>
<evidence type="ECO:0000256" key="1">
    <source>
        <dbReference type="SAM" id="MobiDB-lite"/>
    </source>
</evidence>
<protein>
    <submittedName>
        <fullName evidence="2">Uncharacterized protein</fullName>
    </submittedName>
</protein>
<sequence length="116" mass="12286">MLSSHYSQSQFTKRKAFHDLHPPVSRVRTYPSSIGALGDTFLYCNLIPLGHMYLGHCCCLLEAAALAEEAAEAAEPESAEPAAASAEVSVTSLELGSASGSEEEPGQEQDRSSGQT</sequence>
<keyword evidence="3" id="KW-1185">Reference proteome</keyword>
<gene>
    <name evidence="2" type="ORF">ILYODFUR_026233</name>
</gene>
<organism evidence="2 3">
    <name type="scientific">Ilyodon furcidens</name>
    <name type="common">goldbreast splitfin</name>
    <dbReference type="NCBI Taxonomy" id="33524"/>
    <lineage>
        <taxon>Eukaryota</taxon>
        <taxon>Metazoa</taxon>
        <taxon>Chordata</taxon>
        <taxon>Craniata</taxon>
        <taxon>Vertebrata</taxon>
        <taxon>Euteleostomi</taxon>
        <taxon>Actinopterygii</taxon>
        <taxon>Neopterygii</taxon>
        <taxon>Teleostei</taxon>
        <taxon>Neoteleostei</taxon>
        <taxon>Acanthomorphata</taxon>
        <taxon>Ovalentaria</taxon>
        <taxon>Atherinomorphae</taxon>
        <taxon>Cyprinodontiformes</taxon>
        <taxon>Goodeidae</taxon>
        <taxon>Ilyodon</taxon>
    </lineage>
</organism>
<dbReference type="Proteomes" id="UP001482620">
    <property type="component" value="Unassembled WGS sequence"/>
</dbReference>
<comment type="caution">
    <text evidence="2">The sequence shown here is derived from an EMBL/GenBank/DDBJ whole genome shotgun (WGS) entry which is preliminary data.</text>
</comment>